<gene>
    <name evidence="1" type="ORF">XELAEV_18031879mg</name>
</gene>
<evidence type="ECO:0000313" key="1">
    <source>
        <dbReference type="EMBL" id="OCT76678.1"/>
    </source>
</evidence>
<dbReference type="AlphaFoldDB" id="A0A974CP44"/>
<accession>A0A974CP44</accession>
<protein>
    <submittedName>
        <fullName evidence="1">Uncharacterized protein</fullName>
    </submittedName>
</protein>
<proteinExistence type="predicted"/>
<sequence length="96" mass="10756">MCLWLFKGRECIARAACKEHMAPTCSRQALVLPLAQCVASGHRCWLHELKGKAFAIALTATLYTQLRLLSVCGHIQSCINSQEKWFLCLDTNNDFG</sequence>
<dbReference type="Proteomes" id="UP000694892">
    <property type="component" value="Chromosome 6L"/>
</dbReference>
<organism evidence="1 2">
    <name type="scientific">Xenopus laevis</name>
    <name type="common">African clawed frog</name>
    <dbReference type="NCBI Taxonomy" id="8355"/>
    <lineage>
        <taxon>Eukaryota</taxon>
        <taxon>Metazoa</taxon>
        <taxon>Chordata</taxon>
        <taxon>Craniata</taxon>
        <taxon>Vertebrata</taxon>
        <taxon>Euteleostomi</taxon>
        <taxon>Amphibia</taxon>
        <taxon>Batrachia</taxon>
        <taxon>Anura</taxon>
        <taxon>Pipoidea</taxon>
        <taxon>Pipidae</taxon>
        <taxon>Xenopodinae</taxon>
        <taxon>Xenopus</taxon>
        <taxon>Xenopus</taxon>
    </lineage>
</organism>
<dbReference type="EMBL" id="CM004476">
    <property type="protein sequence ID" value="OCT76678.1"/>
    <property type="molecule type" value="Genomic_DNA"/>
</dbReference>
<name>A0A974CP44_XENLA</name>
<reference evidence="2" key="1">
    <citation type="journal article" date="2016" name="Nature">
        <title>Genome evolution in the allotetraploid frog Xenopus laevis.</title>
        <authorList>
            <person name="Session A.M."/>
            <person name="Uno Y."/>
            <person name="Kwon T."/>
            <person name="Chapman J.A."/>
            <person name="Toyoda A."/>
            <person name="Takahashi S."/>
            <person name="Fukui A."/>
            <person name="Hikosaka A."/>
            <person name="Suzuki A."/>
            <person name="Kondo M."/>
            <person name="van Heeringen S.J."/>
            <person name="Quigley I."/>
            <person name="Heinz S."/>
            <person name="Ogino H."/>
            <person name="Ochi H."/>
            <person name="Hellsten U."/>
            <person name="Lyons J.B."/>
            <person name="Simakov O."/>
            <person name="Putnam N."/>
            <person name="Stites J."/>
            <person name="Kuroki Y."/>
            <person name="Tanaka T."/>
            <person name="Michiue T."/>
            <person name="Watanabe M."/>
            <person name="Bogdanovic O."/>
            <person name="Lister R."/>
            <person name="Georgiou G."/>
            <person name="Paranjpe S.S."/>
            <person name="van Kruijsbergen I."/>
            <person name="Shu S."/>
            <person name="Carlson J."/>
            <person name="Kinoshita T."/>
            <person name="Ohta Y."/>
            <person name="Mawaribuchi S."/>
            <person name="Jenkins J."/>
            <person name="Grimwood J."/>
            <person name="Schmutz J."/>
            <person name="Mitros T."/>
            <person name="Mozaffari S.V."/>
            <person name="Suzuki Y."/>
            <person name="Haramoto Y."/>
            <person name="Yamamoto T.S."/>
            <person name="Takagi C."/>
            <person name="Heald R."/>
            <person name="Miller K."/>
            <person name="Haudenschild C."/>
            <person name="Kitzman J."/>
            <person name="Nakayama T."/>
            <person name="Izutsu Y."/>
            <person name="Robert J."/>
            <person name="Fortriede J."/>
            <person name="Burns K."/>
            <person name="Lotay V."/>
            <person name="Karimi K."/>
            <person name="Yasuoka Y."/>
            <person name="Dichmann D.S."/>
            <person name="Flajnik M.F."/>
            <person name="Houston D.W."/>
            <person name="Shendure J."/>
            <person name="DuPasquier L."/>
            <person name="Vize P.D."/>
            <person name="Zorn A.M."/>
            <person name="Ito M."/>
            <person name="Marcotte E.M."/>
            <person name="Wallingford J.B."/>
            <person name="Ito Y."/>
            <person name="Asashima M."/>
            <person name="Ueno N."/>
            <person name="Matsuda Y."/>
            <person name="Veenstra G.J."/>
            <person name="Fujiyama A."/>
            <person name="Harland R.M."/>
            <person name="Taira M."/>
            <person name="Rokhsar D.S."/>
        </authorList>
    </citation>
    <scope>NUCLEOTIDE SEQUENCE [LARGE SCALE GENOMIC DNA]</scope>
    <source>
        <strain evidence="2">J</strain>
    </source>
</reference>
<evidence type="ECO:0000313" key="2">
    <source>
        <dbReference type="Proteomes" id="UP000694892"/>
    </source>
</evidence>